<dbReference type="AlphaFoldDB" id="A0A2I0AF08"/>
<keyword evidence="3" id="KW-1185">Reference proteome</keyword>
<organism evidence="2 3">
    <name type="scientific">Apostasia shenzhenica</name>
    <dbReference type="NCBI Taxonomy" id="1088818"/>
    <lineage>
        <taxon>Eukaryota</taxon>
        <taxon>Viridiplantae</taxon>
        <taxon>Streptophyta</taxon>
        <taxon>Embryophyta</taxon>
        <taxon>Tracheophyta</taxon>
        <taxon>Spermatophyta</taxon>
        <taxon>Magnoliopsida</taxon>
        <taxon>Liliopsida</taxon>
        <taxon>Asparagales</taxon>
        <taxon>Orchidaceae</taxon>
        <taxon>Apostasioideae</taxon>
        <taxon>Apostasia</taxon>
    </lineage>
</organism>
<feature type="chain" id="PRO_5014177735" evidence="1">
    <location>
        <begin position="34"/>
        <end position="92"/>
    </location>
</feature>
<gene>
    <name evidence="2" type="ORF">AXF42_Ash018141</name>
</gene>
<evidence type="ECO:0000256" key="1">
    <source>
        <dbReference type="SAM" id="SignalP"/>
    </source>
</evidence>
<reference evidence="2 3" key="1">
    <citation type="journal article" date="2017" name="Nature">
        <title>The Apostasia genome and the evolution of orchids.</title>
        <authorList>
            <person name="Zhang G.Q."/>
            <person name="Liu K.W."/>
            <person name="Li Z."/>
            <person name="Lohaus R."/>
            <person name="Hsiao Y.Y."/>
            <person name="Niu S.C."/>
            <person name="Wang J.Y."/>
            <person name="Lin Y.C."/>
            <person name="Xu Q."/>
            <person name="Chen L.J."/>
            <person name="Yoshida K."/>
            <person name="Fujiwara S."/>
            <person name="Wang Z.W."/>
            <person name="Zhang Y.Q."/>
            <person name="Mitsuda N."/>
            <person name="Wang M."/>
            <person name="Liu G.H."/>
            <person name="Pecoraro L."/>
            <person name="Huang H.X."/>
            <person name="Xiao X.J."/>
            <person name="Lin M."/>
            <person name="Wu X.Y."/>
            <person name="Wu W.L."/>
            <person name="Chen Y.Y."/>
            <person name="Chang S.B."/>
            <person name="Sakamoto S."/>
            <person name="Ohme-Takagi M."/>
            <person name="Yagi M."/>
            <person name="Zeng S.J."/>
            <person name="Shen C.Y."/>
            <person name="Yeh C.M."/>
            <person name="Luo Y.B."/>
            <person name="Tsai W.C."/>
            <person name="Van de Peer Y."/>
            <person name="Liu Z.J."/>
        </authorList>
    </citation>
    <scope>NUCLEOTIDE SEQUENCE [LARGE SCALE GENOMIC DNA]</scope>
    <source>
        <strain evidence="3">cv. Shenzhen</strain>
        <tissue evidence="2">Stem</tissue>
    </source>
</reference>
<keyword evidence="1" id="KW-0732">Signal</keyword>
<proteinExistence type="predicted"/>
<dbReference type="EMBL" id="KZ451984">
    <property type="protein sequence ID" value="PKA54131.1"/>
    <property type="molecule type" value="Genomic_DNA"/>
</dbReference>
<evidence type="ECO:0000313" key="3">
    <source>
        <dbReference type="Proteomes" id="UP000236161"/>
    </source>
</evidence>
<dbReference type="Proteomes" id="UP000236161">
    <property type="component" value="Unassembled WGS sequence"/>
</dbReference>
<accession>A0A2I0AF08</accession>
<evidence type="ECO:0000313" key="2">
    <source>
        <dbReference type="EMBL" id="PKA54131.1"/>
    </source>
</evidence>
<feature type="signal peptide" evidence="1">
    <location>
        <begin position="1"/>
        <end position="33"/>
    </location>
</feature>
<protein>
    <submittedName>
        <fullName evidence="2">Uncharacterized protein</fullName>
    </submittedName>
</protein>
<sequence>MASVGNVRLMSYLQAAAGLLLLLLIIISGSAEGWRSTVHHLATQQQMKDACLAAILALNTLAVEHRIPFMLSLVAEGSFLYGIKFKRNYLSY</sequence>
<name>A0A2I0AF08_9ASPA</name>